<comment type="subcellular location">
    <subcellularLocation>
        <location evidence="2">Membrane</location>
    </subcellularLocation>
</comment>
<evidence type="ECO:0000256" key="3">
    <source>
        <dbReference type="ARBA" id="ARBA00012438"/>
    </source>
</evidence>
<dbReference type="Gene3D" id="1.10.287.130">
    <property type="match status" value="1"/>
</dbReference>
<keyword evidence="5" id="KW-0808">Transferase</keyword>
<dbReference type="EC" id="2.7.13.3" evidence="3"/>
<evidence type="ECO:0000256" key="9">
    <source>
        <dbReference type="ARBA" id="ARBA00022840"/>
    </source>
</evidence>
<dbReference type="InterPro" id="IPR036097">
    <property type="entry name" value="HisK_dim/P_sf"/>
</dbReference>
<gene>
    <name evidence="14" type="ORF">EHS15_13745</name>
</gene>
<protein>
    <recommendedName>
        <fullName evidence="3">histidine kinase</fullName>
        <ecNumber evidence="3">2.7.13.3</ecNumber>
    </recommendedName>
</protein>
<evidence type="ECO:0000256" key="2">
    <source>
        <dbReference type="ARBA" id="ARBA00004370"/>
    </source>
</evidence>
<dbReference type="InterPro" id="IPR029016">
    <property type="entry name" value="GAF-like_dom_sf"/>
</dbReference>
<dbReference type="Proteomes" id="UP000298058">
    <property type="component" value="Unassembled WGS sequence"/>
</dbReference>
<feature type="domain" description="Histidine kinase" evidence="13">
    <location>
        <begin position="342"/>
        <end position="557"/>
    </location>
</feature>
<dbReference type="SUPFAM" id="SSF55781">
    <property type="entry name" value="GAF domain-like"/>
    <property type="match status" value="1"/>
</dbReference>
<evidence type="ECO:0000256" key="10">
    <source>
        <dbReference type="ARBA" id="ARBA00022989"/>
    </source>
</evidence>
<keyword evidence="6" id="KW-0812">Transmembrane</keyword>
<dbReference type="Gene3D" id="3.30.450.40">
    <property type="match status" value="1"/>
</dbReference>
<evidence type="ECO:0000256" key="4">
    <source>
        <dbReference type="ARBA" id="ARBA00022553"/>
    </source>
</evidence>
<evidence type="ECO:0000256" key="11">
    <source>
        <dbReference type="ARBA" id="ARBA00023012"/>
    </source>
</evidence>
<dbReference type="SMART" id="SM00388">
    <property type="entry name" value="HisKA"/>
    <property type="match status" value="1"/>
</dbReference>
<keyword evidence="15" id="KW-1185">Reference proteome</keyword>
<reference evidence="14" key="1">
    <citation type="journal article" date="2019" name="PLoS Negl. Trop. Dis.">
        <title>Revisiting the worldwide diversity of Leptospira species in the environment.</title>
        <authorList>
            <person name="Vincent A.T."/>
            <person name="Schiettekatte O."/>
            <person name="Bourhy P."/>
            <person name="Veyrier F.J."/>
            <person name="Picardeau M."/>
        </authorList>
    </citation>
    <scope>NUCLEOTIDE SEQUENCE [LARGE SCALE GENOMIC DNA]</scope>
    <source>
        <strain evidence="14">201300427</strain>
    </source>
</reference>
<accession>A0A4R9LXP1</accession>
<comment type="caution">
    <text evidence="14">The sequence shown here is derived from an EMBL/GenBank/DDBJ whole genome shotgun (WGS) entry which is preliminary data.</text>
</comment>
<dbReference type="PANTHER" id="PTHR43711">
    <property type="entry name" value="TWO-COMPONENT HISTIDINE KINASE"/>
    <property type="match status" value="1"/>
</dbReference>
<dbReference type="OrthoDB" id="340764at2"/>
<dbReference type="Gene3D" id="3.30.565.10">
    <property type="entry name" value="Histidine kinase-like ATPase, C-terminal domain"/>
    <property type="match status" value="1"/>
</dbReference>
<dbReference type="PRINTS" id="PR00344">
    <property type="entry name" value="BCTRLSENSOR"/>
</dbReference>
<dbReference type="InterPro" id="IPR036890">
    <property type="entry name" value="HATPase_C_sf"/>
</dbReference>
<evidence type="ECO:0000256" key="8">
    <source>
        <dbReference type="ARBA" id="ARBA00022777"/>
    </source>
</evidence>
<keyword evidence="11" id="KW-0902">Two-component regulatory system</keyword>
<dbReference type="RefSeq" id="WP_135761135.1">
    <property type="nucleotide sequence ID" value="NZ_RQHW01000047.1"/>
</dbReference>
<keyword evidence="10" id="KW-1133">Transmembrane helix</keyword>
<evidence type="ECO:0000259" key="13">
    <source>
        <dbReference type="PROSITE" id="PS50109"/>
    </source>
</evidence>
<dbReference type="SUPFAM" id="SSF55874">
    <property type="entry name" value="ATPase domain of HSP90 chaperone/DNA topoisomerase II/histidine kinase"/>
    <property type="match status" value="1"/>
</dbReference>
<evidence type="ECO:0000313" key="14">
    <source>
        <dbReference type="EMBL" id="TGN18452.1"/>
    </source>
</evidence>
<dbReference type="FunFam" id="1.10.287.130:FF:000004">
    <property type="entry name" value="Ethylene receptor 1"/>
    <property type="match status" value="1"/>
</dbReference>
<dbReference type="GO" id="GO:0000155">
    <property type="term" value="F:phosphorelay sensor kinase activity"/>
    <property type="evidence" value="ECO:0007669"/>
    <property type="project" value="InterPro"/>
</dbReference>
<dbReference type="InterPro" id="IPR003661">
    <property type="entry name" value="HisK_dim/P_dom"/>
</dbReference>
<evidence type="ECO:0000256" key="12">
    <source>
        <dbReference type="ARBA" id="ARBA00023136"/>
    </source>
</evidence>
<name>A0A4R9LXP1_9LEPT</name>
<dbReference type="Pfam" id="PF02518">
    <property type="entry name" value="HATPase_c"/>
    <property type="match status" value="1"/>
</dbReference>
<dbReference type="GO" id="GO:0016020">
    <property type="term" value="C:membrane"/>
    <property type="evidence" value="ECO:0007669"/>
    <property type="project" value="UniProtKB-SubCell"/>
</dbReference>
<evidence type="ECO:0000256" key="1">
    <source>
        <dbReference type="ARBA" id="ARBA00000085"/>
    </source>
</evidence>
<keyword evidence="7" id="KW-0547">Nucleotide-binding</keyword>
<dbReference type="FunFam" id="3.30.565.10:FF:000006">
    <property type="entry name" value="Sensor histidine kinase WalK"/>
    <property type="match status" value="1"/>
</dbReference>
<dbReference type="AlphaFoldDB" id="A0A4R9LXP1"/>
<comment type="catalytic activity">
    <reaction evidence="1">
        <text>ATP + protein L-histidine = ADP + protein N-phospho-L-histidine.</text>
        <dbReference type="EC" id="2.7.13.3"/>
    </reaction>
</comment>
<keyword evidence="12" id="KW-0472">Membrane</keyword>
<dbReference type="InterPro" id="IPR004358">
    <property type="entry name" value="Sig_transdc_His_kin-like_C"/>
</dbReference>
<keyword evidence="8 14" id="KW-0418">Kinase</keyword>
<evidence type="ECO:0000256" key="5">
    <source>
        <dbReference type="ARBA" id="ARBA00022679"/>
    </source>
</evidence>
<keyword evidence="4" id="KW-0597">Phosphoprotein</keyword>
<dbReference type="PANTHER" id="PTHR43711:SF1">
    <property type="entry name" value="HISTIDINE KINASE 1"/>
    <property type="match status" value="1"/>
</dbReference>
<dbReference type="PROSITE" id="PS50109">
    <property type="entry name" value="HIS_KIN"/>
    <property type="match status" value="1"/>
</dbReference>
<proteinExistence type="predicted"/>
<evidence type="ECO:0000256" key="6">
    <source>
        <dbReference type="ARBA" id="ARBA00022692"/>
    </source>
</evidence>
<evidence type="ECO:0000313" key="15">
    <source>
        <dbReference type="Proteomes" id="UP000298058"/>
    </source>
</evidence>
<keyword evidence="9" id="KW-0067">ATP-binding</keyword>
<dbReference type="InterPro" id="IPR005467">
    <property type="entry name" value="His_kinase_dom"/>
</dbReference>
<organism evidence="14 15">
    <name type="scientific">Leptospira idonii</name>
    <dbReference type="NCBI Taxonomy" id="1193500"/>
    <lineage>
        <taxon>Bacteria</taxon>
        <taxon>Pseudomonadati</taxon>
        <taxon>Spirochaetota</taxon>
        <taxon>Spirochaetia</taxon>
        <taxon>Leptospirales</taxon>
        <taxon>Leptospiraceae</taxon>
        <taxon>Leptospira</taxon>
    </lineage>
</organism>
<dbReference type="SMART" id="SM00387">
    <property type="entry name" value="HATPase_c"/>
    <property type="match status" value="1"/>
</dbReference>
<dbReference type="InterPro" id="IPR003594">
    <property type="entry name" value="HATPase_dom"/>
</dbReference>
<dbReference type="SUPFAM" id="SSF47384">
    <property type="entry name" value="Homodimeric domain of signal transducing histidine kinase"/>
    <property type="match status" value="1"/>
</dbReference>
<dbReference type="EMBL" id="RQHW01000047">
    <property type="protein sequence ID" value="TGN18452.1"/>
    <property type="molecule type" value="Genomic_DNA"/>
</dbReference>
<dbReference type="InterPro" id="IPR050736">
    <property type="entry name" value="Sensor_HK_Regulatory"/>
</dbReference>
<sequence>MTSPRQDSHLPGDIDKIDKLILAYETLEHIGQGVVIGRLNLDTEEIESLFENEIAIHSLKDFNYRETVISSVQSRKRTSGSFQTHIDHQTKVFEYNLFTIPSLSHGNQLVFSLILTDISERRKQDEEIAKRLRFEVGVASATQILIQPSPSVDNLSQALNQLIFFTEMDCVYLLKQVHREDGEDLFSITLEETKISAYLGYRSLLIEESWQKIGLGRWVDLLKAGKQISGKPEHFLKDEQWFFDRGVLFLILFPIFVHGKYYGILGWEINNPKTNFDEDDIHLFKTVTNWVGHYLERKQDLRELNEHKTRLEDLVSDRTIDLRNAKEQAESANKLKSDFLAHMSHELRTPLNSIIGFTQLIQMPPEDEMGKKYLNYIHGSGVKLLKIINEILDLSKLEAGKTSIYIAPVNVLDICKNALELMTPQAKLKGIEFRWEQKGLEPYSIPSDIQKIHQILVNLISNAVKFSPESSIIQIQCNFLKDSIVLSVIDQGKGISPENQSHLFESFTRFSENSNTEGTGLGLTISKKFAELLGGRITVESRLNIGTTFSLQLPANLTK</sequence>
<dbReference type="Pfam" id="PF00512">
    <property type="entry name" value="HisKA"/>
    <property type="match status" value="1"/>
</dbReference>
<evidence type="ECO:0000256" key="7">
    <source>
        <dbReference type="ARBA" id="ARBA00022741"/>
    </source>
</evidence>
<dbReference type="GO" id="GO:0005524">
    <property type="term" value="F:ATP binding"/>
    <property type="evidence" value="ECO:0007669"/>
    <property type="project" value="UniProtKB-KW"/>
</dbReference>
<dbReference type="CDD" id="cd00082">
    <property type="entry name" value="HisKA"/>
    <property type="match status" value="1"/>
</dbReference>